<comment type="caution">
    <text evidence="3">The sequence shown here is derived from an EMBL/GenBank/DDBJ whole genome shotgun (WGS) entry which is preliminary data.</text>
</comment>
<dbReference type="Proteomes" id="UP000214739">
    <property type="component" value="Unassembled WGS sequence"/>
</dbReference>
<dbReference type="Pfam" id="PF08240">
    <property type="entry name" value="ADH_N"/>
    <property type="match status" value="1"/>
</dbReference>
<dbReference type="SUPFAM" id="SSF51735">
    <property type="entry name" value="NAD(P)-binding Rossmann-fold domains"/>
    <property type="match status" value="1"/>
</dbReference>
<gene>
    <name evidence="3" type="primary">qor_2</name>
    <name evidence="4" type="ORF">C5L28_000888</name>
    <name evidence="3" type="ORF">LPKJCM_00449</name>
</gene>
<dbReference type="EMBL" id="BDGB01000029">
    <property type="protein sequence ID" value="GAW71369.1"/>
    <property type="molecule type" value="Genomic_DNA"/>
</dbReference>
<dbReference type="GO" id="GO:0016491">
    <property type="term" value="F:oxidoreductase activity"/>
    <property type="evidence" value="ECO:0007669"/>
    <property type="project" value="UniProtKB-KW"/>
</dbReference>
<dbReference type="PROSITE" id="PS01162">
    <property type="entry name" value="QOR_ZETA_CRYSTAL"/>
    <property type="match status" value="1"/>
</dbReference>
<dbReference type="InterPro" id="IPR036291">
    <property type="entry name" value="NAD(P)-bd_dom_sf"/>
</dbReference>
<evidence type="ECO:0000256" key="1">
    <source>
        <dbReference type="ARBA" id="ARBA00023002"/>
    </source>
</evidence>
<dbReference type="PANTHER" id="PTHR11695:SF294">
    <property type="entry name" value="RETICULON-4-INTERACTING PROTEIN 1, MITOCHONDRIAL"/>
    <property type="match status" value="1"/>
</dbReference>
<dbReference type="Gene3D" id="3.90.180.10">
    <property type="entry name" value="Medium-chain alcohol dehydrogenases, catalytic domain"/>
    <property type="match status" value="1"/>
</dbReference>
<dbReference type="OrthoDB" id="9792162at2"/>
<organism evidence="3 5">
    <name type="scientific">Lentilactobacillus parakefiri</name>
    <dbReference type="NCBI Taxonomy" id="152332"/>
    <lineage>
        <taxon>Bacteria</taxon>
        <taxon>Bacillati</taxon>
        <taxon>Bacillota</taxon>
        <taxon>Bacilli</taxon>
        <taxon>Lactobacillales</taxon>
        <taxon>Lactobacillaceae</taxon>
        <taxon>Lentilactobacillus</taxon>
    </lineage>
</organism>
<feature type="domain" description="Enoyl reductase (ER)" evidence="2">
    <location>
        <begin position="14"/>
        <end position="333"/>
    </location>
</feature>
<dbReference type="InterPro" id="IPR050700">
    <property type="entry name" value="YIM1/Zinc_Alcohol_DH_Fams"/>
</dbReference>
<dbReference type="SUPFAM" id="SSF50129">
    <property type="entry name" value="GroES-like"/>
    <property type="match status" value="1"/>
</dbReference>
<proteinExistence type="predicted"/>
<dbReference type="PANTHER" id="PTHR11695">
    <property type="entry name" value="ALCOHOL DEHYDROGENASE RELATED"/>
    <property type="match status" value="1"/>
</dbReference>
<protein>
    <submittedName>
        <fullName evidence="3">NADPH:quinone reductase</fullName>
    </submittedName>
</protein>
<keyword evidence="1" id="KW-0560">Oxidoreductase</keyword>
<name>A0A224VBZ0_9LACO</name>
<dbReference type="InterPro" id="IPR013154">
    <property type="entry name" value="ADH-like_N"/>
</dbReference>
<dbReference type="InterPro" id="IPR011032">
    <property type="entry name" value="GroES-like_sf"/>
</dbReference>
<dbReference type="InterPro" id="IPR002364">
    <property type="entry name" value="Quin_OxRdtase/zeta-crystal_CS"/>
</dbReference>
<dbReference type="EMBL" id="PUFL01000009">
    <property type="protein sequence ID" value="TDG94849.1"/>
    <property type="molecule type" value="Genomic_DNA"/>
</dbReference>
<dbReference type="AlphaFoldDB" id="A0A224VBZ0"/>
<dbReference type="GO" id="GO:0008270">
    <property type="term" value="F:zinc ion binding"/>
    <property type="evidence" value="ECO:0007669"/>
    <property type="project" value="InterPro"/>
</dbReference>
<dbReference type="Proteomes" id="UP000294668">
    <property type="component" value="Unassembled WGS sequence"/>
</dbReference>
<evidence type="ECO:0000313" key="6">
    <source>
        <dbReference type="Proteomes" id="UP000294668"/>
    </source>
</evidence>
<keyword evidence="6" id="KW-1185">Reference proteome</keyword>
<reference evidence="3 5" key="1">
    <citation type="journal article" date="2017" name="Biosci Microbiota Food Health">
        <title>Genomic characterization reconfirms the taxonomic status of Lactobacillus parakefiri.</title>
        <authorList>
            <person name="Tanizawa Y."/>
            <person name="Kobayashi H."/>
            <person name="Kaminuma E."/>
            <person name="Sakamoto M."/>
            <person name="Ohkuma M."/>
            <person name="Nakamura Y."/>
            <person name="Arita M."/>
            <person name="Tohno M."/>
        </authorList>
    </citation>
    <scope>NUCLEOTIDE SEQUENCE [LARGE SCALE GENOMIC DNA]</scope>
    <source>
        <strain evidence="3 5">JCM 8573</strain>
    </source>
</reference>
<reference evidence="4" key="3">
    <citation type="submission" date="2019-02" db="EMBL/GenBank/DDBJ databases">
        <authorList>
            <person name="Buron G."/>
            <person name="Chaylann A."/>
            <person name="Dolejs I."/>
            <person name="Forster J."/>
            <person name="Miks M.H."/>
        </authorList>
    </citation>
    <scope>NUCLEOTIDE SEQUENCE</scope>
    <source>
        <strain evidence="4">DSM 10551</strain>
    </source>
</reference>
<evidence type="ECO:0000313" key="5">
    <source>
        <dbReference type="Proteomes" id="UP000214739"/>
    </source>
</evidence>
<dbReference type="CDD" id="cd05289">
    <property type="entry name" value="MDR_like_2"/>
    <property type="match status" value="1"/>
</dbReference>
<dbReference type="Gene3D" id="3.40.50.720">
    <property type="entry name" value="NAD(P)-binding Rossmann-like Domain"/>
    <property type="match status" value="1"/>
</dbReference>
<evidence type="ECO:0000259" key="2">
    <source>
        <dbReference type="SMART" id="SM00829"/>
    </source>
</evidence>
<evidence type="ECO:0000313" key="4">
    <source>
        <dbReference type="EMBL" id="TDG94849.1"/>
    </source>
</evidence>
<reference evidence="4 6" key="2">
    <citation type="journal article" date="2019" name="Appl. Microbiol. Biotechnol.">
        <title>Uncovering carbohydrate metabolism through a genotype-phenotype association study of 56 lactic acid bacteria genomes.</title>
        <authorList>
            <person name="Buron-Moles G."/>
            <person name="Chailyan A."/>
            <person name="Dolejs I."/>
            <person name="Forster J."/>
            <person name="Miks M.H."/>
        </authorList>
    </citation>
    <scope>NUCLEOTIDE SEQUENCE [LARGE SCALE GENOMIC DNA]</scope>
    <source>
        <strain evidence="4 6">DSM 10551</strain>
    </source>
</reference>
<dbReference type="InterPro" id="IPR020843">
    <property type="entry name" value="ER"/>
</dbReference>
<accession>A0A224VBZ0</accession>
<sequence length="336" mass="36599">MTKMMKAAQIDHFGQQQLEIVDVPIPTIRHHDVLVKVSAASINPIYLKTRDGKLKMLLKYSMPLRLGSDFSGTVVQTGTMVKDFKVGDEVYGRVQKNRIGTFAEYLAVDQDDITLKPVNLSLVESAAMPLVSLTSYQALVDLMHIKPGDKVLIQAGSGGIGTVAIQLAKSLGAFVATTTSAKNTALVRQLGANQVIDYHQTAFEDVLVDYDAVFDTLGGQQLANAFQVVKPGGKVVSISGLPNRAFAQQAGLPMWKQLAFSLATAKIGRLQRQFQVGYEFLFMKPSGIQLSKITKMVERGTLHPVIDRVVPFPDIQSAFDYSATGRAVGKIVIKMD</sequence>
<dbReference type="SMART" id="SM00829">
    <property type="entry name" value="PKS_ER"/>
    <property type="match status" value="1"/>
</dbReference>
<dbReference type="Pfam" id="PF13602">
    <property type="entry name" value="ADH_zinc_N_2"/>
    <property type="match status" value="1"/>
</dbReference>
<evidence type="ECO:0000313" key="3">
    <source>
        <dbReference type="EMBL" id="GAW71369.1"/>
    </source>
</evidence>